<feature type="signal peptide" evidence="2">
    <location>
        <begin position="1"/>
        <end position="26"/>
    </location>
</feature>
<protein>
    <recommendedName>
        <fullName evidence="3">SAM domain-containing protein</fullName>
    </recommendedName>
</protein>
<feature type="chain" id="PRO_5032856837" description="SAM domain-containing protein" evidence="2">
    <location>
        <begin position="27"/>
        <end position="594"/>
    </location>
</feature>
<comment type="caution">
    <text evidence="4">The sequence shown here is derived from an EMBL/GenBank/DDBJ whole genome shotgun (WGS) entry which is preliminary data.</text>
</comment>
<keyword evidence="2" id="KW-0732">Signal</keyword>
<dbReference type="SMART" id="SM00454">
    <property type="entry name" value="SAM"/>
    <property type="match status" value="1"/>
</dbReference>
<proteinExistence type="predicted"/>
<dbReference type="AlphaFoldDB" id="A0A813JPQ3"/>
<dbReference type="Pfam" id="PF00536">
    <property type="entry name" value="SAM_1"/>
    <property type="match status" value="1"/>
</dbReference>
<dbReference type="InterPro" id="IPR001660">
    <property type="entry name" value="SAM"/>
</dbReference>
<gene>
    <name evidence="4" type="ORF">PGLA2088_LOCUS22378</name>
</gene>
<dbReference type="Proteomes" id="UP000626109">
    <property type="component" value="Unassembled WGS sequence"/>
</dbReference>
<sequence length="594" mass="64443">MVRGMLPGLGLVALCLCQTSFSAVAAEDSCPATQDPLSSWSVDKVAEWLKELAVKPEIIAAFVENDMDGAAVSQITDDDLRDELGVNVIGQRKRIMREKAKLMSCEGIPTSAPPAASQSRAAAPAAQNPKLQGLTDQLMAQGINSVPDNAITTIFGMHLNSFNSAVSAELNELGVATDWPSIKELVPVSADLRLRLATMGLAPALQQRAKITNRLLAIKKQLWANIAFQEDADIAKPGSMYAKPNTPTWRALSDVAGDLKSWLAIFPEDLAGQLWANRVALARADFDTVNSTMASAYSLAQAWAKHLCSARPIAVVNVPMGTPHGNRAQEIQFLSEECRHTRVFLGKVAEEWASLVILAARDGIDVDQARATFDSFAIRQQSYVDRDDVLKFLTGPGIYASDRVEGTRSGLRHYKEQMLHLAEVMEGTPACGAAGEAPAADIATAGELQTRFAGNCKSVAQKLKAISASYGRALKLSQETNTAWENSTFDMMLMPAGAIKDISGYMKRNLHLDPAGAMLPDSKSVLSAPPGSKKWLNIQEDKDEVLVVDNVFSQDFIEKIRLFTERSTVFHAQKPMGYQCAYMQEGYAPPLMAQ</sequence>
<reference evidence="4" key="1">
    <citation type="submission" date="2021-02" db="EMBL/GenBank/DDBJ databases">
        <authorList>
            <person name="Dougan E. K."/>
            <person name="Rhodes N."/>
            <person name="Thang M."/>
            <person name="Chan C."/>
        </authorList>
    </citation>
    <scope>NUCLEOTIDE SEQUENCE</scope>
</reference>
<evidence type="ECO:0000256" key="2">
    <source>
        <dbReference type="SAM" id="SignalP"/>
    </source>
</evidence>
<accession>A0A813JPQ3</accession>
<dbReference type="InterPro" id="IPR013761">
    <property type="entry name" value="SAM/pointed_sf"/>
</dbReference>
<dbReference type="Gene3D" id="1.10.150.50">
    <property type="entry name" value="Transcription Factor, Ets-1"/>
    <property type="match status" value="1"/>
</dbReference>
<dbReference type="PROSITE" id="PS50105">
    <property type="entry name" value="SAM_DOMAIN"/>
    <property type="match status" value="1"/>
</dbReference>
<evidence type="ECO:0000313" key="5">
    <source>
        <dbReference type="Proteomes" id="UP000626109"/>
    </source>
</evidence>
<organism evidence="4 5">
    <name type="scientific">Polarella glacialis</name>
    <name type="common">Dinoflagellate</name>
    <dbReference type="NCBI Taxonomy" id="89957"/>
    <lineage>
        <taxon>Eukaryota</taxon>
        <taxon>Sar</taxon>
        <taxon>Alveolata</taxon>
        <taxon>Dinophyceae</taxon>
        <taxon>Suessiales</taxon>
        <taxon>Suessiaceae</taxon>
        <taxon>Polarella</taxon>
    </lineage>
</organism>
<evidence type="ECO:0000259" key="3">
    <source>
        <dbReference type="PROSITE" id="PS50105"/>
    </source>
</evidence>
<feature type="region of interest" description="Disordered" evidence="1">
    <location>
        <begin position="106"/>
        <end position="127"/>
    </location>
</feature>
<name>A0A813JPQ3_POLGL</name>
<evidence type="ECO:0000256" key="1">
    <source>
        <dbReference type="SAM" id="MobiDB-lite"/>
    </source>
</evidence>
<feature type="domain" description="SAM" evidence="3">
    <location>
        <begin position="40"/>
        <end position="105"/>
    </location>
</feature>
<dbReference type="SUPFAM" id="SSF47769">
    <property type="entry name" value="SAM/Pointed domain"/>
    <property type="match status" value="1"/>
</dbReference>
<feature type="non-terminal residue" evidence="4">
    <location>
        <position position="594"/>
    </location>
</feature>
<evidence type="ECO:0000313" key="4">
    <source>
        <dbReference type="EMBL" id="CAE8681325.1"/>
    </source>
</evidence>
<dbReference type="EMBL" id="CAJNNW010025945">
    <property type="protein sequence ID" value="CAE8681325.1"/>
    <property type="molecule type" value="Genomic_DNA"/>
</dbReference>
<feature type="compositionally biased region" description="Low complexity" evidence="1">
    <location>
        <begin position="113"/>
        <end position="127"/>
    </location>
</feature>